<dbReference type="EMBL" id="JAIQCJ010000063">
    <property type="protein sequence ID" value="KAJ8798437.1"/>
    <property type="molecule type" value="Genomic_DNA"/>
</dbReference>
<dbReference type="Proteomes" id="UP001159641">
    <property type="component" value="Unassembled WGS sequence"/>
</dbReference>
<protein>
    <recommendedName>
        <fullName evidence="4">Basic proline-rich protein</fullName>
    </recommendedName>
</protein>
<evidence type="ECO:0008006" key="4">
    <source>
        <dbReference type="Google" id="ProtNLM"/>
    </source>
</evidence>
<feature type="compositionally biased region" description="Pro residues" evidence="1">
    <location>
        <begin position="21"/>
        <end position="36"/>
    </location>
</feature>
<keyword evidence="3" id="KW-1185">Reference proteome</keyword>
<reference evidence="2 3" key="1">
    <citation type="submission" date="2022-11" db="EMBL/GenBank/DDBJ databases">
        <title>Whole genome sequence of Eschrichtius robustus ER-17-0199.</title>
        <authorList>
            <person name="Bruniche-Olsen A."/>
            <person name="Black A.N."/>
            <person name="Fields C.J."/>
            <person name="Walden K."/>
            <person name="Dewoody J.A."/>
        </authorList>
    </citation>
    <scope>NUCLEOTIDE SEQUENCE [LARGE SCALE GENOMIC DNA]</scope>
    <source>
        <strain evidence="2">ER-17-0199</strain>
        <tissue evidence="2">Blubber</tissue>
    </source>
</reference>
<organism evidence="2 3">
    <name type="scientific">Eschrichtius robustus</name>
    <name type="common">California gray whale</name>
    <name type="synonym">Eschrichtius gibbosus</name>
    <dbReference type="NCBI Taxonomy" id="9764"/>
    <lineage>
        <taxon>Eukaryota</taxon>
        <taxon>Metazoa</taxon>
        <taxon>Chordata</taxon>
        <taxon>Craniata</taxon>
        <taxon>Vertebrata</taxon>
        <taxon>Euteleostomi</taxon>
        <taxon>Mammalia</taxon>
        <taxon>Eutheria</taxon>
        <taxon>Laurasiatheria</taxon>
        <taxon>Artiodactyla</taxon>
        <taxon>Whippomorpha</taxon>
        <taxon>Cetacea</taxon>
        <taxon>Mysticeti</taxon>
        <taxon>Eschrichtiidae</taxon>
        <taxon>Eschrichtius</taxon>
    </lineage>
</organism>
<accession>A0AB34I072</accession>
<evidence type="ECO:0000313" key="3">
    <source>
        <dbReference type="Proteomes" id="UP001159641"/>
    </source>
</evidence>
<feature type="region of interest" description="Disordered" evidence="1">
    <location>
        <begin position="1"/>
        <end position="89"/>
    </location>
</feature>
<name>A0AB34I072_ESCRO</name>
<evidence type="ECO:0000256" key="1">
    <source>
        <dbReference type="SAM" id="MobiDB-lite"/>
    </source>
</evidence>
<comment type="caution">
    <text evidence="2">The sequence shown here is derived from an EMBL/GenBank/DDBJ whole genome shotgun (WGS) entry which is preliminary data.</text>
</comment>
<feature type="compositionally biased region" description="Low complexity" evidence="1">
    <location>
        <begin position="256"/>
        <end position="268"/>
    </location>
</feature>
<sequence>MSASEQASEPSSSSSSSSRSPPLPPPLPPPPPPRPPVAAEGRGAQAARAAAVWARIREAPRSGGRGGDGSPHLHAISMRPARGPPPPAPPLARLICMHIPHRHIPGLNPAAPAARCACRGAGPRKPQDFREERGGEALFGRQGPSKPRRHKGSPAPPRTPGRSGRWESVKSRASARKRVSGASGAVSPPGPLQGARPSVTSASRRKAKADPAVRGRRDTPGPVPRCGGEARARLGEATAPPPPTTPRRGRRRRPPRAGLGRSTRGPRAGRARAREPAPSVRPRLGKSPTRSPAEAQKVWANPLAGKRGGPAARLS</sequence>
<feature type="compositionally biased region" description="Basic and acidic residues" evidence="1">
    <location>
        <begin position="125"/>
        <end position="135"/>
    </location>
</feature>
<feature type="compositionally biased region" description="Low complexity" evidence="1">
    <location>
        <begin position="37"/>
        <end position="54"/>
    </location>
</feature>
<proteinExistence type="predicted"/>
<feature type="region of interest" description="Disordered" evidence="1">
    <location>
        <begin position="109"/>
        <end position="315"/>
    </location>
</feature>
<feature type="compositionally biased region" description="Low complexity" evidence="1">
    <location>
        <begin position="109"/>
        <end position="124"/>
    </location>
</feature>
<dbReference type="AlphaFoldDB" id="A0AB34I072"/>
<feature type="compositionally biased region" description="Basic and acidic residues" evidence="1">
    <location>
        <begin position="208"/>
        <end position="219"/>
    </location>
</feature>
<gene>
    <name evidence="2" type="ORF">J1605_016774</name>
</gene>
<feature type="compositionally biased region" description="Low complexity" evidence="1">
    <location>
        <begin position="10"/>
        <end position="20"/>
    </location>
</feature>
<evidence type="ECO:0000313" key="2">
    <source>
        <dbReference type="EMBL" id="KAJ8798437.1"/>
    </source>
</evidence>